<dbReference type="AlphaFoldDB" id="A0A7G5IL33"/>
<evidence type="ECO:0000313" key="1">
    <source>
        <dbReference type="EMBL" id="QMW24075.1"/>
    </source>
</evidence>
<dbReference type="RefSeq" id="WP_182297898.1">
    <property type="nucleotide sequence ID" value="NZ_CP059851.1"/>
</dbReference>
<gene>
    <name evidence="1" type="ORF">H3309_06330</name>
</gene>
<dbReference type="EMBL" id="CP059851">
    <property type="protein sequence ID" value="QMW24075.1"/>
    <property type="molecule type" value="Genomic_DNA"/>
</dbReference>
<dbReference type="KEGG" id="sand:H3309_06330"/>
<protein>
    <submittedName>
        <fullName evidence="1">Uncharacterized protein</fullName>
    </submittedName>
</protein>
<reference evidence="1 2" key="1">
    <citation type="submission" date="2020-07" db="EMBL/GenBank/DDBJ databases">
        <title>Complete genome sequence for Sandaracinobacter sp. M6.</title>
        <authorList>
            <person name="Tang Y."/>
            <person name="Liu Q."/>
            <person name="Guo Z."/>
            <person name="Lei P."/>
            <person name="Huang B."/>
        </authorList>
    </citation>
    <scope>NUCLEOTIDE SEQUENCE [LARGE SCALE GENOMIC DNA]</scope>
    <source>
        <strain evidence="1 2">M6</strain>
    </source>
</reference>
<sequence length="83" mass="9188">MPPERKAINNAIVEITNALDKLQQSSDILESFRELAKTESGSRLSEFGRNFITIAKLAGMKQSVVAKMLDITPGAVSQYFSKR</sequence>
<proteinExistence type="predicted"/>
<name>A0A7G5IL33_9SPHN</name>
<keyword evidence="2" id="KW-1185">Reference proteome</keyword>
<dbReference type="Proteomes" id="UP000515292">
    <property type="component" value="Chromosome"/>
</dbReference>
<evidence type="ECO:0000313" key="2">
    <source>
        <dbReference type="Proteomes" id="UP000515292"/>
    </source>
</evidence>
<accession>A0A7G5IL33</accession>
<organism evidence="1 2">
    <name type="scientific">Sandaracinobacteroides saxicola</name>
    <dbReference type="NCBI Taxonomy" id="2759707"/>
    <lineage>
        <taxon>Bacteria</taxon>
        <taxon>Pseudomonadati</taxon>
        <taxon>Pseudomonadota</taxon>
        <taxon>Alphaproteobacteria</taxon>
        <taxon>Sphingomonadales</taxon>
        <taxon>Sphingosinicellaceae</taxon>
        <taxon>Sandaracinobacteroides</taxon>
    </lineage>
</organism>